<feature type="transmembrane region" description="Helical" evidence="2">
    <location>
        <begin position="35"/>
        <end position="56"/>
    </location>
</feature>
<dbReference type="CDD" id="cd09076">
    <property type="entry name" value="L1-EN"/>
    <property type="match status" value="1"/>
</dbReference>
<dbReference type="SUPFAM" id="SSF56219">
    <property type="entry name" value="DNase I-like"/>
    <property type="match status" value="1"/>
</dbReference>
<dbReference type="PANTHER" id="PTHR19446">
    <property type="entry name" value="REVERSE TRANSCRIPTASES"/>
    <property type="match status" value="1"/>
</dbReference>
<evidence type="ECO:0000313" key="5">
    <source>
        <dbReference type="Proteomes" id="UP001501920"/>
    </source>
</evidence>
<dbReference type="Ensembl" id="ENSPNAT00000086298.1">
    <property type="protein sequence ID" value="ENSPNAP00000063898.1"/>
    <property type="gene ID" value="ENSPNAG00000037188.1"/>
</dbReference>
<evidence type="ECO:0000259" key="3">
    <source>
        <dbReference type="Pfam" id="PF03372"/>
    </source>
</evidence>
<dbReference type="GeneTree" id="ENSGT00950000183016"/>
<organism evidence="4 5">
    <name type="scientific">Pygocentrus nattereri</name>
    <name type="common">Red-bellied piranha</name>
    <dbReference type="NCBI Taxonomy" id="42514"/>
    <lineage>
        <taxon>Eukaryota</taxon>
        <taxon>Metazoa</taxon>
        <taxon>Chordata</taxon>
        <taxon>Craniata</taxon>
        <taxon>Vertebrata</taxon>
        <taxon>Euteleostomi</taxon>
        <taxon>Actinopterygii</taxon>
        <taxon>Neopterygii</taxon>
        <taxon>Teleostei</taxon>
        <taxon>Ostariophysi</taxon>
        <taxon>Characiformes</taxon>
        <taxon>Characoidei</taxon>
        <taxon>Pygocentrus</taxon>
    </lineage>
</organism>
<sequence>MEGPPQRTEGGGFPSRCVNLFKVCIETSISEPRLLCVNSFFFLYLFIVHLQLFAMVTCKIEGSLVTLLNVYAPPGSDWSFFKRLFDLMASSQGTLICGGDLNIRLNPNLDSSGVSIQRYSTCKKINTIMKELGIIDIWRETYPSSRDYTHYSSPHSTYSRIDYFFLFSKDRYKVRDCDIGTIDLSDHAPIYLSVILDRIHRSTIWKLNSTILNNPQIVQKLKNDIEEYLVQNDKGDVSPSIIWDAMKAVMRGKVIEITSFNKKLRSQKLEQLQAELKRLQTTTYTTFQTKLKQEMNKLKHEINELYTLET</sequence>
<feature type="coiled-coil region" evidence="1">
    <location>
        <begin position="262"/>
        <end position="308"/>
    </location>
</feature>
<evidence type="ECO:0000313" key="4">
    <source>
        <dbReference type="Ensembl" id="ENSPNAP00000063898.1"/>
    </source>
</evidence>
<evidence type="ECO:0000256" key="1">
    <source>
        <dbReference type="SAM" id="Coils"/>
    </source>
</evidence>
<dbReference type="Gene3D" id="3.60.10.10">
    <property type="entry name" value="Endonuclease/exonuclease/phosphatase"/>
    <property type="match status" value="1"/>
</dbReference>
<keyword evidence="1" id="KW-0175">Coiled coil</keyword>
<dbReference type="InterPro" id="IPR005135">
    <property type="entry name" value="Endo/exonuclease/phosphatase"/>
</dbReference>
<protein>
    <recommendedName>
        <fullName evidence="3">Endonuclease/exonuclease/phosphatase domain-containing protein</fullName>
    </recommendedName>
</protein>
<keyword evidence="2" id="KW-1133">Transmembrane helix</keyword>
<feature type="domain" description="Endonuclease/exonuclease/phosphatase" evidence="3">
    <location>
        <begin position="65"/>
        <end position="187"/>
    </location>
</feature>
<evidence type="ECO:0000256" key="2">
    <source>
        <dbReference type="SAM" id="Phobius"/>
    </source>
</evidence>
<proteinExistence type="predicted"/>
<dbReference type="Proteomes" id="UP001501920">
    <property type="component" value="Chromosome 9"/>
</dbReference>
<dbReference type="InterPro" id="IPR036691">
    <property type="entry name" value="Endo/exonu/phosph_ase_sf"/>
</dbReference>
<keyword evidence="5" id="KW-1185">Reference proteome</keyword>
<reference evidence="4" key="2">
    <citation type="submission" date="2025-08" db="UniProtKB">
        <authorList>
            <consortium name="Ensembl"/>
        </authorList>
    </citation>
    <scope>IDENTIFICATION</scope>
</reference>
<name>A0AAR2KHU4_PYGNA</name>
<accession>A0AAR2KHU4</accession>
<keyword evidence="2" id="KW-0472">Membrane</keyword>
<dbReference type="AlphaFoldDB" id="A0AAR2KHU4"/>
<dbReference type="Pfam" id="PF03372">
    <property type="entry name" value="Exo_endo_phos"/>
    <property type="match status" value="1"/>
</dbReference>
<reference evidence="4" key="3">
    <citation type="submission" date="2025-09" db="UniProtKB">
        <authorList>
            <consortium name="Ensembl"/>
        </authorList>
    </citation>
    <scope>IDENTIFICATION</scope>
</reference>
<dbReference type="GO" id="GO:0003824">
    <property type="term" value="F:catalytic activity"/>
    <property type="evidence" value="ECO:0007669"/>
    <property type="project" value="InterPro"/>
</dbReference>
<keyword evidence="2" id="KW-0812">Transmembrane</keyword>
<reference evidence="4 5" key="1">
    <citation type="submission" date="2020-10" db="EMBL/GenBank/DDBJ databases">
        <title>Pygocentrus nattereri (red-bellied piranha) genome, fPygNat1, primary haplotype.</title>
        <authorList>
            <person name="Myers G."/>
            <person name="Meyer A."/>
            <person name="Karagic N."/>
            <person name="Pippel M."/>
            <person name="Winkler S."/>
            <person name="Tracey A."/>
            <person name="Wood J."/>
            <person name="Formenti G."/>
            <person name="Howe K."/>
            <person name="Fedrigo O."/>
            <person name="Jarvis E.D."/>
        </authorList>
    </citation>
    <scope>NUCLEOTIDE SEQUENCE [LARGE SCALE GENOMIC DNA]</scope>
</reference>